<dbReference type="GO" id="GO:0003677">
    <property type="term" value="F:DNA binding"/>
    <property type="evidence" value="ECO:0007669"/>
    <property type="project" value="UniProtKB-KW"/>
</dbReference>
<comment type="function">
    <text evidence="1">Site-specific tyrosine recombinase, which acts by catalyzing the cutting and rejoining of the recombining DNA molecules.</text>
</comment>
<dbReference type="InterPro" id="IPR050090">
    <property type="entry name" value="Tyrosine_recombinase_XerCD"/>
</dbReference>
<gene>
    <name evidence="6" type="ORF">EHE19_019315</name>
</gene>
<keyword evidence="7" id="KW-1185">Reference proteome</keyword>
<sequence length="411" mass="47629">MAGNIEVLGNGRYRLRASIGTGKNRKVFRKNIRCETPMKDDGKFPREVELELAKFVAAVSENKVSRSNMTFRQFTETVWLPDYAERKLKTKTLVRYKEMLDSRIYDALGHIRISKLSPTHLNKFYKQLEEPIEKKSKTGEIITENLSARTIEHHHDLISSILGKAVKWDYIVSNPAQKADPPKVEESERPFLEEDEIKKVMDALSKEPLKYQSMILLDLFSGLRRGELMGLNWTDIDFINNTITINKTSNYTTDTGIYEDTVKTKKSNRTISMPVFVMSILRGYYSEQKKYKDKKREKGKLLFENDKLFIQHNGKPMHPDTPTKWWPKFLEKNNLPHVNFHGLRHTNASIMTALGFDIVTGSGRLGHARKDTFLNTYSHMLTTKEKGVAAAMDKEFNPHPKQRKVYRLKKI</sequence>
<dbReference type="InterPro" id="IPR013762">
    <property type="entry name" value="Integrase-like_cat_sf"/>
</dbReference>
<proteinExistence type="inferred from homology"/>
<dbReference type="GO" id="GO:0015074">
    <property type="term" value="P:DNA integration"/>
    <property type="evidence" value="ECO:0007669"/>
    <property type="project" value="UniProtKB-KW"/>
</dbReference>
<evidence type="ECO:0000256" key="1">
    <source>
        <dbReference type="ARBA" id="ARBA00003283"/>
    </source>
</evidence>
<dbReference type="InterPro" id="IPR004107">
    <property type="entry name" value="Integrase_SAM-like_N"/>
</dbReference>
<dbReference type="PANTHER" id="PTHR30349:SF64">
    <property type="entry name" value="PROPHAGE INTEGRASE INTD-RELATED"/>
    <property type="match status" value="1"/>
</dbReference>
<dbReference type="AlphaFoldDB" id="A0A4U7J6G0"/>
<dbReference type="RefSeq" id="WP_137699095.1">
    <property type="nucleotide sequence ID" value="NZ_CP061336.1"/>
</dbReference>
<evidence type="ECO:0000313" key="6">
    <source>
        <dbReference type="EMBL" id="QNU66945.1"/>
    </source>
</evidence>
<dbReference type="PANTHER" id="PTHR30349">
    <property type="entry name" value="PHAGE INTEGRASE-RELATED"/>
    <property type="match status" value="1"/>
</dbReference>
<dbReference type="Pfam" id="PF00589">
    <property type="entry name" value="Phage_integrase"/>
    <property type="match status" value="1"/>
</dbReference>
<dbReference type="Gene3D" id="1.10.443.10">
    <property type="entry name" value="Intergrase catalytic core"/>
    <property type="match status" value="1"/>
</dbReference>
<dbReference type="CDD" id="cd01189">
    <property type="entry name" value="INT_ICEBs1_C_like"/>
    <property type="match status" value="1"/>
</dbReference>
<dbReference type="SUPFAM" id="SSF56349">
    <property type="entry name" value="DNA breaking-rejoining enzymes"/>
    <property type="match status" value="1"/>
</dbReference>
<dbReference type="GO" id="GO:0006310">
    <property type="term" value="P:DNA recombination"/>
    <property type="evidence" value="ECO:0007669"/>
    <property type="project" value="UniProtKB-KW"/>
</dbReference>
<dbReference type="PROSITE" id="PS51898">
    <property type="entry name" value="TYR_RECOMBINASE"/>
    <property type="match status" value="1"/>
</dbReference>
<dbReference type="InterPro" id="IPR011010">
    <property type="entry name" value="DNA_brk_join_enz"/>
</dbReference>
<keyword evidence="5" id="KW-0233">DNA recombination</keyword>
<dbReference type="Proteomes" id="UP000306409">
    <property type="component" value="Chromosome"/>
</dbReference>
<accession>A0A4U7J6G0</accession>
<dbReference type="OrthoDB" id="9785687at2"/>
<reference evidence="6 7" key="1">
    <citation type="submission" date="2020-09" db="EMBL/GenBank/DDBJ databases">
        <title>Characterization and genome sequencing of Ruminiclostridium sp. nov. MA18.</title>
        <authorList>
            <person name="Rettenmaier R."/>
            <person name="Kowollik M.-L."/>
            <person name="Liebl W."/>
            <person name="Zverlov V."/>
        </authorList>
    </citation>
    <scope>NUCLEOTIDE SEQUENCE [LARGE SCALE GENOMIC DNA]</scope>
    <source>
        <strain evidence="6 7">MA18</strain>
    </source>
</reference>
<evidence type="ECO:0000256" key="5">
    <source>
        <dbReference type="ARBA" id="ARBA00023172"/>
    </source>
</evidence>
<protein>
    <submittedName>
        <fullName evidence="6">Site-specific integrase</fullName>
    </submittedName>
</protein>
<dbReference type="Pfam" id="PF14659">
    <property type="entry name" value="Phage_int_SAM_3"/>
    <property type="match status" value="1"/>
</dbReference>
<comment type="similarity">
    <text evidence="2">Belongs to the 'phage' integrase family.</text>
</comment>
<keyword evidence="3" id="KW-0229">DNA integration</keyword>
<dbReference type="KEGG" id="rher:EHE19_019315"/>
<dbReference type="Gene3D" id="1.10.150.130">
    <property type="match status" value="1"/>
</dbReference>
<dbReference type="EMBL" id="CP061336">
    <property type="protein sequence ID" value="QNU66945.1"/>
    <property type="molecule type" value="Genomic_DNA"/>
</dbReference>
<dbReference type="InterPro" id="IPR010998">
    <property type="entry name" value="Integrase_recombinase_N"/>
</dbReference>
<name>A0A4U7J6G0_9FIRM</name>
<keyword evidence="4" id="KW-0238">DNA-binding</keyword>
<dbReference type="InterPro" id="IPR002104">
    <property type="entry name" value="Integrase_catalytic"/>
</dbReference>
<evidence type="ECO:0000256" key="2">
    <source>
        <dbReference type="ARBA" id="ARBA00008857"/>
    </source>
</evidence>
<evidence type="ECO:0000313" key="7">
    <source>
        <dbReference type="Proteomes" id="UP000306409"/>
    </source>
</evidence>
<evidence type="ECO:0000256" key="3">
    <source>
        <dbReference type="ARBA" id="ARBA00022908"/>
    </source>
</evidence>
<evidence type="ECO:0000256" key="4">
    <source>
        <dbReference type="ARBA" id="ARBA00023125"/>
    </source>
</evidence>
<organism evidence="6 7">
    <name type="scientific">Ruminiclostridium herbifermentans</name>
    <dbReference type="NCBI Taxonomy" id="2488810"/>
    <lineage>
        <taxon>Bacteria</taxon>
        <taxon>Bacillati</taxon>
        <taxon>Bacillota</taxon>
        <taxon>Clostridia</taxon>
        <taxon>Eubacteriales</taxon>
        <taxon>Oscillospiraceae</taxon>
        <taxon>Ruminiclostridium</taxon>
    </lineage>
</organism>